<evidence type="ECO:0000313" key="2">
    <source>
        <dbReference type="Proteomes" id="UP001057452"/>
    </source>
</evidence>
<evidence type="ECO:0000313" key="1">
    <source>
        <dbReference type="EMBL" id="KAI4815281.1"/>
    </source>
</evidence>
<gene>
    <name evidence="1" type="ORF">KUCAC02_005434</name>
</gene>
<keyword evidence="2" id="KW-1185">Reference proteome</keyword>
<accession>A0ACB9WQ29</accession>
<feature type="non-terminal residue" evidence="1">
    <location>
        <position position="1"/>
    </location>
</feature>
<dbReference type="Proteomes" id="UP001057452">
    <property type="component" value="Chromosome 13"/>
</dbReference>
<proteinExistence type="predicted"/>
<sequence>GQLWLGEYSEPVVKLIEEASTRGLKEVRFITLQNQYILNIREGFQQNAVFGFRRQIKKRPMFMSSVMLTPHLQTLGALPSSPLTSSSSSLSSSMELSVSHPLSPTTANPPSLFPETWLPMTMSQDFLQVPVSREDRSYRTVYSLFHKTVSETKFRILKIQRVQNPFLWEKYKRFTVGNPSMRRPPPINLRDPSSDLYDSCVDNWVDPQIYVIFNDDQSYPYFIIHYEEVPGTVAV</sequence>
<name>A0ACB9WQ29_CHAAC</name>
<reference evidence="1" key="1">
    <citation type="submission" date="2022-05" db="EMBL/GenBank/DDBJ databases">
        <title>Chromosome-level genome of Chaenocephalus aceratus.</title>
        <authorList>
            <person name="Park H."/>
        </authorList>
    </citation>
    <scope>NUCLEOTIDE SEQUENCE</scope>
    <source>
        <strain evidence="1">KU_202001</strain>
    </source>
</reference>
<organism evidence="1 2">
    <name type="scientific">Chaenocephalus aceratus</name>
    <name type="common">Blackfin icefish</name>
    <name type="synonym">Chaenichthys aceratus</name>
    <dbReference type="NCBI Taxonomy" id="36190"/>
    <lineage>
        <taxon>Eukaryota</taxon>
        <taxon>Metazoa</taxon>
        <taxon>Chordata</taxon>
        <taxon>Craniata</taxon>
        <taxon>Vertebrata</taxon>
        <taxon>Euteleostomi</taxon>
        <taxon>Actinopterygii</taxon>
        <taxon>Neopterygii</taxon>
        <taxon>Teleostei</taxon>
        <taxon>Neoteleostei</taxon>
        <taxon>Acanthomorphata</taxon>
        <taxon>Eupercaria</taxon>
        <taxon>Perciformes</taxon>
        <taxon>Notothenioidei</taxon>
        <taxon>Channichthyidae</taxon>
        <taxon>Chaenocephalus</taxon>
    </lineage>
</organism>
<comment type="caution">
    <text evidence="1">The sequence shown here is derived from an EMBL/GenBank/DDBJ whole genome shotgun (WGS) entry which is preliminary data.</text>
</comment>
<dbReference type="EMBL" id="CM043797">
    <property type="protein sequence ID" value="KAI4815281.1"/>
    <property type="molecule type" value="Genomic_DNA"/>
</dbReference>
<protein>
    <submittedName>
        <fullName evidence="1">Uncharacterized protein</fullName>
    </submittedName>
</protein>